<organism evidence="5 6">
    <name type="scientific">Monoraphidium neglectum</name>
    <dbReference type="NCBI Taxonomy" id="145388"/>
    <lineage>
        <taxon>Eukaryota</taxon>
        <taxon>Viridiplantae</taxon>
        <taxon>Chlorophyta</taxon>
        <taxon>core chlorophytes</taxon>
        <taxon>Chlorophyceae</taxon>
        <taxon>CS clade</taxon>
        <taxon>Sphaeropleales</taxon>
        <taxon>Selenastraceae</taxon>
        <taxon>Monoraphidium</taxon>
    </lineage>
</organism>
<dbReference type="STRING" id="145388.A0A0D2NND8"/>
<dbReference type="OrthoDB" id="1621678at2759"/>
<dbReference type="GO" id="GO:0016832">
    <property type="term" value="F:aldehyde-lyase activity"/>
    <property type="evidence" value="ECO:0007669"/>
    <property type="project" value="TreeGrafter"/>
</dbReference>
<proteinExistence type="inferred from homology"/>
<dbReference type="Proteomes" id="UP000054498">
    <property type="component" value="Unassembled WGS sequence"/>
</dbReference>
<dbReference type="GO" id="GO:0046872">
    <property type="term" value="F:metal ion binding"/>
    <property type="evidence" value="ECO:0007669"/>
    <property type="project" value="UniProtKB-KW"/>
</dbReference>
<evidence type="ECO:0000313" key="6">
    <source>
        <dbReference type="Proteomes" id="UP000054498"/>
    </source>
</evidence>
<gene>
    <name evidence="5" type="ORF">MNEG_1925</name>
</gene>
<name>A0A0D2NND8_9CHLO</name>
<evidence type="ECO:0000256" key="1">
    <source>
        <dbReference type="ARBA" id="ARBA00005568"/>
    </source>
</evidence>
<feature type="domain" description="HpcH/HpaI aldolase/citrate lyase" evidence="4">
    <location>
        <begin position="40"/>
        <end position="275"/>
    </location>
</feature>
<dbReference type="RefSeq" id="XP_013905050.1">
    <property type="nucleotide sequence ID" value="XM_014049596.1"/>
</dbReference>
<dbReference type="SUPFAM" id="SSF51621">
    <property type="entry name" value="Phosphoenolpyruvate/pyruvate domain"/>
    <property type="match status" value="1"/>
</dbReference>
<dbReference type="PANTHER" id="PTHR30502">
    <property type="entry name" value="2-KETO-3-DEOXY-L-RHAMNONATE ALDOLASE"/>
    <property type="match status" value="1"/>
</dbReference>
<protein>
    <submittedName>
        <fullName evidence="5">2,4-dihydroxyhept-2-ene-1,7-dioic acidaldolase</fullName>
        <ecNumber evidence="5">4.1.2.-</ecNumber>
    </submittedName>
</protein>
<dbReference type="EC" id="4.1.2.-" evidence="5"/>
<dbReference type="GeneID" id="25734803"/>
<dbReference type="EMBL" id="KK100424">
    <property type="protein sequence ID" value="KIZ06031.1"/>
    <property type="molecule type" value="Genomic_DNA"/>
</dbReference>
<dbReference type="Gene3D" id="3.20.20.60">
    <property type="entry name" value="Phosphoenolpyruvate-binding domains"/>
    <property type="match status" value="1"/>
</dbReference>
<evidence type="ECO:0000259" key="4">
    <source>
        <dbReference type="Pfam" id="PF03328"/>
    </source>
</evidence>
<evidence type="ECO:0000256" key="3">
    <source>
        <dbReference type="ARBA" id="ARBA00023239"/>
    </source>
</evidence>
<evidence type="ECO:0000313" key="5">
    <source>
        <dbReference type="EMBL" id="KIZ06031.1"/>
    </source>
</evidence>
<dbReference type="GO" id="GO:0005737">
    <property type="term" value="C:cytoplasm"/>
    <property type="evidence" value="ECO:0007669"/>
    <property type="project" value="TreeGrafter"/>
</dbReference>
<dbReference type="InterPro" id="IPR040442">
    <property type="entry name" value="Pyrv_kinase-like_dom_sf"/>
</dbReference>
<keyword evidence="6" id="KW-1185">Reference proteome</keyword>
<dbReference type="InterPro" id="IPR005000">
    <property type="entry name" value="Aldolase/citrate-lyase_domain"/>
</dbReference>
<keyword evidence="2" id="KW-0479">Metal-binding</keyword>
<reference evidence="5 6" key="1">
    <citation type="journal article" date="2013" name="BMC Genomics">
        <title>Reconstruction of the lipid metabolism for the microalga Monoraphidium neglectum from its genome sequence reveals characteristics suitable for biofuel production.</title>
        <authorList>
            <person name="Bogen C."/>
            <person name="Al-Dilaimi A."/>
            <person name="Albersmeier A."/>
            <person name="Wichmann J."/>
            <person name="Grundmann M."/>
            <person name="Rupp O."/>
            <person name="Lauersen K.J."/>
            <person name="Blifernez-Klassen O."/>
            <person name="Kalinowski J."/>
            <person name="Goesmann A."/>
            <person name="Mussgnug J.H."/>
            <person name="Kruse O."/>
        </authorList>
    </citation>
    <scope>NUCLEOTIDE SEQUENCE [LARGE SCALE GENOMIC DNA]</scope>
    <source>
        <strain evidence="5 6">SAG 48.87</strain>
    </source>
</reference>
<dbReference type="Pfam" id="PF03328">
    <property type="entry name" value="HpcH_HpaI"/>
    <property type="match status" value="1"/>
</dbReference>
<dbReference type="InterPro" id="IPR015813">
    <property type="entry name" value="Pyrv/PenolPyrv_kinase-like_dom"/>
</dbReference>
<keyword evidence="3 5" id="KW-0456">Lyase</keyword>
<accession>A0A0D2NND8</accession>
<dbReference type="AlphaFoldDB" id="A0A0D2NND8"/>
<dbReference type="PANTHER" id="PTHR30502:SF0">
    <property type="entry name" value="PHOSPHOENOLPYRUVATE CARBOXYLASE FAMILY PROTEIN"/>
    <property type="match status" value="1"/>
</dbReference>
<dbReference type="KEGG" id="mng:MNEG_1925"/>
<evidence type="ECO:0000256" key="2">
    <source>
        <dbReference type="ARBA" id="ARBA00022723"/>
    </source>
</evidence>
<sequence>MQSGHRTYTSLTPALVPRQRAAARGQGRDATTTGAGAGLGIFVCSGSPAIAEAFAVSGLDWICVDAQHGAVSYNVLHDMLAATSGTPAKRIVRVGGPDDRFGIQQALDLGADGVMIPLVYTRADAERAVSYCKYPPAGQRSVAYPVRAVYRKGVGVPALARYLEDANDETEVWVQIETKESFESIDDIVSVPGVACAFLGPADMGFAHGLHVEMKYDLPGMLSSPQIERFYTGVVAACRRAGIKAGAFCLGKERARQVAALGYEWVGFDSDLNAAISYAQGVVQELR</sequence>
<comment type="similarity">
    <text evidence="1">Belongs to the HpcH/HpaI aldolase family.</text>
</comment>
<dbReference type="InterPro" id="IPR050251">
    <property type="entry name" value="HpcH-HpaI_aldolase"/>
</dbReference>